<evidence type="ECO:0000259" key="10">
    <source>
        <dbReference type="Pfam" id="PF04234"/>
    </source>
</evidence>
<dbReference type="AlphaFoldDB" id="A0A7X0FBF7"/>
<evidence type="ECO:0000256" key="4">
    <source>
        <dbReference type="ARBA" id="ARBA00022723"/>
    </source>
</evidence>
<keyword evidence="13" id="KW-1185">Reference proteome</keyword>
<keyword evidence="5" id="KW-0732">Signal</keyword>
<feature type="domain" description="Copper resistance protein D" evidence="11">
    <location>
        <begin position="325"/>
        <end position="424"/>
    </location>
</feature>
<name>A0A7X0FBF7_9HYPH</name>
<protein>
    <submittedName>
        <fullName evidence="12">Copper transport protein</fullName>
    </submittedName>
</protein>
<comment type="subcellular location">
    <subcellularLocation>
        <location evidence="1">Cell membrane</location>
        <topology evidence="1">Multi-pass membrane protein</topology>
    </subcellularLocation>
</comment>
<feature type="transmembrane region" description="Helical" evidence="9">
    <location>
        <begin position="327"/>
        <end position="351"/>
    </location>
</feature>
<dbReference type="GO" id="GO:0046688">
    <property type="term" value="P:response to copper ion"/>
    <property type="evidence" value="ECO:0007669"/>
    <property type="project" value="InterPro"/>
</dbReference>
<dbReference type="InterPro" id="IPR032694">
    <property type="entry name" value="CopC/D"/>
</dbReference>
<dbReference type="GO" id="GO:0005886">
    <property type="term" value="C:plasma membrane"/>
    <property type="evidence" value="ECO:0007669"/>
    <property type="project" value="UniProtKB-SubCell"/>
</dbReference>
<dbReference type="GO" id="GO:0042597">
    <property type="term" value="C:periplasmic space"/>
    <property type="evidence" value="ECO:0007669"/>
    <property type="project" value="InterPro"/>
</dbReference>
<feature type="transmembrane region" description="Helical" evidence="9">
    <location>
        <begin position="162"/>
        <end position="182"/>
    </location>
</feature>
<dbReference type="PANTHER" id="PTHR34820:SF4">
    <property type="entry name" value="INNER MEMBRANE PROTEIN YEBZ"/>
    <property type="match status" value="1"/>
</dbReference>
<reference evidence="12 13" key="1">
    <citation type="submission" date="2020-08" db="EMBL/GenBank/DDBJ databases">
        <title>Genomic Encyclopedia of Type Strains, Phase IV (KMG-IV): sequencing the most valuable type-strain genomes for metagenomic binning, comparative biology and taxonomic classification.</title>
        <authorList>
            <person name="Goeker M."/>
        </authorList>
    </citation>
    <scope>NUCLEOTIDE SEQUENCE [LARGE SCALE GENOMIC DNA]</scope>
    <source>
        <strain evidence="12 13">DSM 7051</strain>
    </source>
</reference>
<evidence type="ECO:0000256" key="8">
    <source>
        <dbReference type="ARBA" id="ARBA00023136"/>
    </source>
</evidence>
<evidence type="ECO:0000256" key="2">
    <source>
        <dbReference type="ARBA" id="ARBA00022475"/>
    </source>
</evidence>
<keyword evidence="6 9" id="KW-1133">Transmembrane helix</keyword>
<comment type="caution">
    <text evidence="12">The sequence shown here is derived from an EMBL/GenBank/DDBJ whole genome shotgun (WGS) entry which is preliminary data.</text>
</comment>
<evidence type="ECO:0000256" key="1">
    <source>
        <dbReference type="ARBA" id="ARBA00004651"/>
    </source>
</evidence>
<dbReference type="SUPFAM" id="SSF81296">
    <property type="entry name" value="E set domains"/>
    <property type="match status" value="1"/>
</dbReference>
<dbReference type="Gene3D" id="2.60.40.1220">
    <property type="match status" value="1"/>
</dbReference>
<dbReference type="EMBL" id="JACHOU010000015">
    <property type="protein sequence ID" value="MBB6356570.1"/>
    <property type="molecule type" value="Genomic_DNA"/>
</dbReference>
<dbReference type="InterPro" id="IPR014755">
    <property type="entry name" value="Cu-Rt/internalin_Ig-like"/>
</dbReference>
<feature type="transmembrane region" description="Helical" evidence="9">
    <location>
        <begin position="363"/>
        <end position="387"/>
    </location>
</feature>
<keyword evidence="7" id="KW-0186">Copper</keyword>
<keyword evidence="8 9" id="KW-0472">Membrane</keyword>
<sequence>MGARFPSLVRGGIAGDGARLETLLARILLAGMIFFGGTLVAAAHASLLRAVPAEGTVVQLLPPQATLTFSEPVTALVIELLRPDGSSARLVGNVSGASLTVALPANDAVNGTYLLSWRVVSDDGHPVGGFSRFSVGSPSATPPQPPELNDPTLRAALWAAKFTLYLGLFLGAGGAFALAWLAPGNRHGMVAVTAFTALGLVAAPISFGLQGLDALGAPLGLFGQPVTWQAAAATSYAYTAAVAFMALAFALLALASEGALARGLALAALAGTGAALAASGHASAAAPQWLTRPMVFIHGAGIAFWAGALVPLCLASRRHAPEAGAALGRFSTAIPYVVAALIAAGVVLAVVQVEDVRALWQTAYGRLLLVKLALVVPLLLLAAANRWKLTKPSMTGQPQAQRLMSRNIIVETLIMAAILAVVAGFRFTPPPRVLAIEAAEPATFHVHTPEAMADFSLTPGRAGVVSASMVIMTGDFGPLDARSVTLRMDHAEAAAPISAGAYKPGDGTWRVDGLEVPVAGTWTASIDVEISETQRLTLTSEITIRP</sequence>
<feature type="transmembrane region" description="Helical" evidence="9">
    <location>
        <begin position="408"/>
        <end position="427"/>
    </location>
</feature>
<organism evidence="12 13">
    <name type="scientific">Aminobacter aganoensis</name>
    <dbReference type="NCBI Taxonomy" id="83264"/>
    <lineage>
        <taxon>Bacteria</taxon>
        <taxon>Pseudomonadati</taxon>
        <taxon>Pseudomonadota</taxon>
        <taxon>Alphaproteobacteria</taxon>
        <taxon>Hyphomicrobiales</taxon>
        <taxon>Phyllobacteriaceae</taxon>
        <taxon>Aminobacter</taxon>
    </lineage>
</organism>
<feature type="domain" description="CopC" evidence="10">
    <location>
        <begin position="44"/>
        <end position="135"/>
    </location>
</feature>
<gene>
    <name evidence="12" type="ORF">GGR00_004382</name>
</gene>
<dbReference type="RefSeq" id="WP_184701071.1">
    <property type="nucleotide sequence ID" value="NZ_BAABEG010000001.1"/>
</dbReference>
<evidence type="ECO:0000256" key="9">
    <source>
        <dbReference type="SAM" id="Phobius"/>
    </source>
</evidence>
<evidence type="ECO:0000256" key="6">
    <source>
        <dbReference type="ARBA" id="ARBA00022989"/>
    </source>
</evidence>
<feature type="transmembrane region" description="Helical" evidence="9">
    <location>
        <begin position="295"/>
        <end position="315"/>
    </location>
</feature>
<dbReference type="GO" id="GO:0006825">
    <property type="term" value="P:copper ion transport"/>
    <property type="evidence" value="ECO:0007669"/>
    <property type="project" value="InterPro"/>
</dbReference>
<keyword evidence="3 9" id="KW-0812">Transmembrane</keyword>
<dbReference type="Proteomes" id="UP000536262">
    <property type="component" value="Unassembled WGS sequence"/>
</dbReference>
<dbReference type="GO" id="GO:0005507">
    <property type="term" value="F:copper ion binding"/>
    <property type="evidence" value="ECO:0007669"/>
    <property type="project" value="InterPro"/>
</dbReference>
<evidence type="ECO:0000256" key="7">
    <source>
        <dbReference type="ARBA" id="ARBA00023008"/>
    </source>
</evidence>
<dbReference type="InterPro" id="IPR007348">
    <property type="entry name" value="CopC_dom"/>
</dbReference>
<dbReference type="Pfam" id="PF05425">
    <property type="entry name" value="CopD"/>
    <property type="match status" value="1"/>
</dbReference>
<dbReference type="PANTHER" id="PTHR34820">
    <property type="entry name" value="INNER MEMBRANE PROTEIN YEBZ"/>
    <property type="match status" value="1"/>
</dbReference>
<dbReference type="InterPro" id="IPR008457">
    <property type="entry name" value="Cu-R_CopD_dom"/>
</dbReference>
<keyword evidence="2" id="KW-1003">Cell membrane</keyword>
<keyword evidence="4" id="KW-0479">Metal-binding</keyword>
<dbReference type="Pfam" id="PF04234">
    <property type="entry name" value="CopC"/>
    <property type="match status" value="1"/>
</dbReference>
<evidence type="ECO:0000259" key="11">
    <source>
        <dbReference type="Pfam" id="PF05425"/>
    </source>
</evidence>
<feature type="transmembrane region" description="Helical" evidence="9">
    <location>
        <begin position="230"/>
        <end position="252"/>
    </location>
</feature>
<dbReference type="InterPro" id="IPR014756">
    <property type="entry name" value="Ig_E-set"/>
</dbReference>
<evidence type="ECO:0000256" key="3">
    <source>
        <dbReference type="ARBA" id="ARBA00022692"/>
    </source>
</evidence>
<evidence type="ECO:0000313" key="12">
    <source>
        <dbReference type="EMBL" id="MBB6356570.1"/>
    </source>
</evidence>
<accession>A0A7X0FBF7</accession>
<feature type="transmembrane region" description="Helical" evidence="9">
    <location>
        <begin position="264"/>
        <end position="283"/>
    </location>
</feature>
<evidence type="ECO:0000313" key="13">
    <source>
        <dbReference type="Proteomes" id="UP000536262"/>
    </source>
</evidence>
<proteinExistence type="predicted"/>
<feature type="transmembrane region" description="Helical" evidence="9">
    <location>
        <begin position="189"/>
        <end position="210"/>
    </location>
</feature>
<feature type="transmembrane region" description="Helical" evidence="9">
    <location>
        <begin position="27"/>
        <end position="47"/>
    </location>
</feature>
<evidence type="ECO:0000256" key="5">
    <source>
        <dbReference type="ARBA" id="ARBA00022729"/>
    </source>
</evidence>